<comment type="caution">
    <text evidence="8">The sequence shown here is derived from an EMBL/GenBank/DDBJ whole genome shotgun (WGS) entry which is preliminary data.</text>
</comment>
<dbReference type="STRING" id="1385520.N802_08915"/>
<dbReference type="Proteomes" id="UP000030002">
    <property type="component" value="Unassembled WGS sequence"/>
</dbReference>
<keyword evidence="6" id="KW-0482">Metalloprotease</keyword>
<dbReference type="GO" id="GO:0046872">
    <property type="term" value="F:metal ion binding"/>
    <property type="evidence" value="ECO:0007669"/>
    <property type="project" value="UniProtKB-KW"/>
</dbReference>
<dbReference type="InterPro" id="IPR010994">
    <property type="entry name" value="RuvA_2-like"/>
</dbReference>
<dbReference type="eggNOG" id="COG2003">
    <property type="taxonomic scope" value="Bacteria"/>
</dbReference>
<protein>
    <submittedName>
        <fullName evidence="8">DNA repair protein</fullName>
    </submittedName>
</protein>
<evidence type="ECO:0000256" key="3">
    <source>
        <dbReference type="ARBA" id="ARBA00022723"/>
    </source>
</evidence>
<dbReference type="InterPro" id="IPR046778">
    <property type="entry name" value="UPF0758_N"/>
</dbReference>
<sequence>MSLGAVALSDAELVAIHLGTGRQGESVLGLARTLLVEWGGVGGLARADVDELARTPGVGPAKACRLVAAFALAGRVTPPEGVVVRTSADIADLAIPRIGLARTEQVLAILLDGSHRVCRVLTVAAGGATSSVVPVREVLSLALRHDSVAIALAHNHPSGSVSPSLEDVAVTDRLRRAAGEVGVRFLDHVVVAGDQWRSITAAS</sequence>
<dbReference type="Pfam" id="PF04002">
    <property type="entry name" value="RadC"/>
    <property type="match status" value="1"/>
</dbReference>
<reference evidence="8 9" key="1">
    <citation type="submission" date="2013-08" db="EMBL/GenBank/DDBJ databases">
        <title>The genome sequence of Knoellia sinensis.</title>
        <authorList>
            <person name="Zhu W."/>
            <person name="Wang G."/>
        </authorList>
    </citation>
    <scope>NUCLEOTIDE SEQUENCE [LARGE SCALE GENOMIC DNA]</scope>
    <source>
        <strain evidence="8 9">KCTC 19936</strain>
    </source>
</reference>
<gene>
    <name evidence="8" type="ORF">N802_08915</name>
</gene>
<dbReference type="GO" id="GO:0008237">
    <property type="term" value="F:metallopeptidase activity"/>
    <property type="evidence" value="ECO:0007669"/>
    <property type="project" value="UniProtKB-KW"/>
</dbReference>
<dbReference type="AlphaFoldDB" id="A0A0A0JCY9"/>
<evidence type="ECO:0000256" key="5">
    <source>
        <dbReference type="ARBA" id="ARBA00022833"/>
    </source>
</evidence>
<dbReference type="Gene3D" id="3.40.140.10">
    <property type="entry name" value="Cytidine Deaminase, domain 2"/>
    <property type="match status" value="1"/>
</dbReference>
<dbReference type="OrthoDB" id="9804482at2"/>
<dbReference type="Pfam" id="PF20582">
    <property type="entry name" value="UPF0758_N"/>
    <property type="match status" value="1"/>
</dbReference>
<dbReference type="PROSITE" id="PS50249">
    <property type="entry name" value="MPN"/>
    <property type="match status" value="1"/>
</dbReference>
<keyword evidence="4" id="KW-0378">Hydrolase</keyword>
<dbReference type="InterPro" id="IPR025657">
    <property type="entry name" value="RadC_JAB"/>
</dbReference>
<dbReference type="SUPFAM" id="SSF102712">
    <property type="entry name" value="JAB1/MPN domain"/>
    <property type="match status" value="1"/>
</dbReference>
<dbReference type="PANTHER" id="PTHR30471">
    <property type="entry name" value="DNA REPAIR PROTEIN RADC"/>
    <property type="match status" value="1"/>
</dbReference>
<dbReference type="CDD" id="cd08071">
    <property type="entry name" value="MPN_DUF2466"/>
    <property type="match status" value="1"/>
</dbReference>
<evidence type="ECO:0000256" key="2">
    <source>
        <dbReference type="ARBA" id="ARBA00022670"/>
    </source>
</evidence>
<name>A0A0A0JCY9_9MICO</name>
<dbReference type="PANTHER" id="PTHR30471:SF3">
    <property type="entry name" value="UPF0758 PROTEIN YEES-RELATED"/>
    <property type="match status" value="1"/>
</dbReference>
<feature type="domain" description="MPN" evidence="7">
    <location>
        <begin position="83"/>
        <end position="203"/>
    </location>
</feature>
<dbReference type="InterPro" id="IPR001405">
    <property type="entry name" value="UPF0758"/>
</dbReference>
<dbReference type="GO" id="GO:0006508">
    <property type="term" value="P:proteolysis"/>
    <property type="evidence" value="ECO:0007669"/>
    <property type="project" value="UniProtKB-KW"/>
</dbReference>
<organism evidence="8 9">
    <name type="scientific">Knoellia sinensis KCTC 19936</name>
    <dbReference type="NCBI Taxonomy" id="1385520"/>
    <lineage>
        <taxon>Bacteria</taxon>
        <taxon>Bacillati</taxon>
        <taxon>Actinomycetota</taxon>
        <taxon>Actinomycetes</taxon>
        <taxon>Micrococcales</taxon>
        <taxon>Intrasporangiaceae</taxon>
        <taxon>Knoellia</taxon>
    </lineage>
</organism>
<dbReference type="EMBL" id="AVPJ01000003">
    <property type="protein sequence ID" value="KGN33897.1"/>
    <property type="molecule type" value="Genomic_DNA"/>
</dbReference>
<evidence type="ECO:0000256" key="4">
    <source>
        <dbReference type="ARBA" id="ARBA00022801"/>
    </source>
</evidence>
<evidence type="ECO:0000313" key="9">
    <source>
        <dbReference type="Proteomes" id="UP000030002"/>
    </source>
</evidence>
<evidence type="ECO:0000313" key="8">
    <source>
        <dbReference type="EMBL" id="KGN33897.1"/>
    </source>
</evidence>
<keyword evidence="3" id="KW-0479">Metal-binding</keyword>
<dbReference type="NCBIfam" id="TIGR00608">
    <property type="entry name" value="radc"/>
    <property type="match status" value="1"/>
</dbReference>
<proteinExistence type="inferred from homology"/>
<dbReference type="PROSITE" id="PS01302">
    <property type="entry name" value="UPF0758"/>
    <property type="match status" value="1"/>
</dbReference>
<keyword evidence="2" id="KW-0645">Protease</keyword>
<accession>A0A0A0JCY9</accession>
<dbReference type="SUPFAM" id="SSF47781">
    <property type="entry name" value="RuvA domain 2-like"/>
    <property type="match status" value="1"/>
</dbReference>
<evidence type="ECO:0000259" key="7">
    <source>
        <dbReference type="PROSITE" id="PS50249"/>
    </source>
</evidence>
<keyword evidence="9" id="KW-1185">Reference proteome</keyword>
<evidence type="ECO:0000256" key="1">
    <source>
        <dbReference type="ARBA" id="ARBA00010243"/>
    </source>
</evidence>
<comment type="similarity">
    <text evidence="1">Belongs to the UPF0758 family.</text>
</comment>
<dbReference type="Gene3D" id="1.10.150.20">
    <property type="entry name" value="5' to 3' exonuclease, C-terminal subdomain"/>
    <property type="match status" value="1"/>
</dbReference>
<keyword evidence="5" id="KW-0862">Zinc</keyword>
<dbReference type="InterPro" id="IPR020891">
    <property type="entry name" value="UPF0758_CS"/>
</dbReference>
<evidence type="ECO:0000256" key="6">
    <source>
        <dbReference type="ARBA" id="ARBA00023049"/>
    </source>
</evidence>
<dbReference type="InterPro" id="IPR037518">
    <property type="entry name" value="MPN"/>
</dbReference>